<evidence type="ECO:0000259" key="13">
    <source>
        <dbReference type="PROSITE" id="PS50076"/>
    </source>
</evidence>
<keyword evidence="8" id="KW-0333">Golgi apparatus</keyword>
<dbReference type="InterPro" id="IPR036869">
    <property type="entry name" value="J_dom_sf"/>
</dbReference>
<keyword evidence="5 12" id="KW-0812">Transmembrane</keyword>
<evidence type="ECO:0000256" key="11">
    <source>
        <dbReference type="SAM" id="MobiDB-lite"/>
    </source>
</evidence>
<dbReference type="InterPro" id="IPR001623">
    <property type="entry name" value="DnaJ_domain"/>
</dbReference>
<dbReference type="AlphaFoldDB" id="A0AAN8FS11"/>
<dbReference type="Proteomes" id="UP001331761">
    <property type="component" value="Unassembled WGS sequence"/>
</dbReference>
<dbReference type="CDD" id="cd06257">
    <property type="entry name" value="DnaJ"/>
    <property type="match status" value="1"/>
</dbReference>
<evidence type="ECO:0000256" key="4">
    <source>
        <dbReference type="ARBA" id="ARBA00017630"/>
    </source>
</evidence>
<dbReference type="InterPro" id="IPR042863">
    <property type="entry name" value="Kish-B"/>
</dbReference>
<evidence type="ECO:0000313" key="15">
    <source>
        <dbReference type="Proteomes" id="UP001331761"/>
    </source>
</evidence>
<evidence type="ECO:0000256" key="8">
    <source>
        <dbReference type="ARBA" id="ARBA00023034"/>
    </source>
</evidence>
<gene>
    <name evidence="14" type="ORF">GCK32_010935</name>
</gene>
<evidence type="ECO:0000256" key="7">
    <source>
        <dbReference type="ARBA" id="ARBA00022989"/>
    </source>
</evidence>
<sequence>MEVDEDEKKAEKRAKSEAQRIASIRAKKELEKQRSAILSKALREVDQKRKHVVFADSDDEDNLPSSSQASTQKSSAAHVKLFEDSSSEGENEDTIKISNRHEGKKGEKLMKLEARFNSDSRFKLDEKFVSSGSEEEEEDEVVQERTKHLEVLSKVLGSTIKPQKKTLKSSEKDVRGHAKVRPFTRFDPFNEEHVRWLEKEEGMKNGANSADCGEECNRSDDSEGSPKKHDIHYEMQPDFAEELKARMAAETPTTDSANGSSNFSFLAMMGRKAAAGEKSVTNDQSIDIIPNKRLKMILDSVGDDEGVDAKVVVPARSDLIKSSRPTATFFVTGEEEHLQSLISNFKRTQPLERIVPQWANHRDVFAKKEQITAEYRARVKCLHPDKLDEADSKKYEEYLRLQAAYDTLSDDLERDCYNAWLDCLLPLSYEEFRRNRDAVKVTYCILAYSLDGLVVVALLIICSCAYLKRVPRINSWLLSEKKGFFGILYKVTTNSKFGLSYRRTFALFRLCCVFPSCWIYIVPQIIMVQHKVKQKTTLPKGVKQKTKKTKPAGPKRGHNLYIPPKKQHLIQQDKVGAEVTKIINEKNEEMVKGQADSAVGRNQK</sequence>
<organism evidence="14 15">
    <name type="scientific">Trichostrongylus colubriformis</name>
    <name type="common">Black scour worm</name>
    <dbReference type="NCBI Taxonomy" id="6319"/>
    <lineage>
        <taxon>Eukaryota</taxon>
        <taxon>Metazoa</taxon>
        <taxon>Ecdysozoa</taxon>
        <taxon>Nematoda</taxon>
        <taxon>Chromadorea</taxon>
        <taxon>Rhabditida</taxon>
        <taxon>Rhabditina</taxon>
        <taxon>Rhabditomorpha</taxon>
        <taxon>Strongyloidea</taxon>
        <taxon>Trichostrongylidae</taxon>
        <taxon>Trichostrongylus</taxon>
    </lineage>
</organism>
<evidence type="ECO:0000256" key="1">
    <source>
        <dbReference type="ARBA" id="ARBA00002154"/>
    </source>
</evidence>
<feature type="compositionally biased region" description="Low complexity" evidence="11">
    <location>
        <begin position="65"/>
        <end position="77"/>
    </location>
</feature>
<dbReference type="PROSITE" id="PS50076">
    <property type="entry name" value="DNAJ_2"/>
    <property type="match status" value="1"/>
</dbReference>
<dbReference type="InterPro" id="IPR019034">
    <property type="entry name" value="UPF0390"/>
</dbReference>
<dbReference type="Gene3D" id="1.10.287.110">
    <property type="entry name" value="DnaJ domain"/>
    <property type="match status" value="1"/>
</dbReference>
<keyword evidence="6" id="KW-0732">Signal</keyword>
<feature type="region of interest" description="Disordered" evidence="11">
    <location>
        <begin position="538"/>
        <end position="558"/>
    </location>
</feature>
<proteinExistence type="inferred from homology"/>
<accession>A0AAN8FS11</accession>
<feature type="compositionally biased region" description="Basic and acidic residues" evidence="11">
    <location>
        <begin position="93"/>
        <end position="109"/>
    </location>
</feature>
<dbReference type="PANTHER" id="PTHR46815:SF1">
    <property type="entry name" value="PROTEIN KISH-B"/>
    <property type="match status" value="1"/>
</dbReference>
<feature type="region of interest" description="Disordered" evidence="11">
    <location>
        <begin position="1"/>
        <end position="22"/>
    </location>
</feature>
<evidence type="ECO:0000256" key="2">
    <source>
        <dbReference type="ARBA" id="ARBA00004614"/>
    </source>
</evidence>
<keyword evidence="7 12" id="KW-1133">Transmembrane helix</keyword>
<name>A0AAN8FS11_TRICO</name>
<feature type="transmembrane region" description="Helical" evidence="12">
    <location>
        <begin position="506"/>
        <end position="526"/>
    </location>
</feature>
<dbReference type="Pfam" id="PF00226">
    <property type="entry name" value="DnaJ"/>
    <property type="match status" value="1"/>
</dbReference>
<dbReference type="InterPro" id="IPR009653">
    <property type="entry name" value="Ksh1"/>
</dbReference>
<feature type="region of interest" description="Disordered" evidence="11">
    <location>
        <begin position="53"/>
        <end position="109"/>
    </location>
</feature>
<dbReference type="Pfam" id="PF06842">
    <property type="entry name" value="DUF1242"/>
    <property type="match status" value="1"/>
</dbReference>
<keyword evidence="9 12" id="KW-0472">Membrane</keyword>
<dbReference type="EMBL" id="WIXE01004619">
    <property type="protein sequence ID" value="KAK5982890.1"/>
    <property type="molecule type" value="Genomic_DNA"/>
</dbReference>
<keyword evidence="15" id="KW-1185">Reference proteome</keyword>
<feature type="non-terminal residue" evidence="14">
    <location>
        <position position="604"/>
    </location>
</feature>
<feature type="domain" description="J" evidence="13">
    <location>
        <begin position="344"/>
        <end position="421"/>
    </location>
</feature>
<evidence type="ECO:0000256" key="3">
    <source>
        <dbReference type="ARBA" id="ARBA00008961"/>
    </source>
</evidence>
<feature type="region of interest" description="Disordered" evidence="11">
    <location>
        <begin position="204"/>
        <end position="229"/>
    </location>
</feature>
<dbReference type="GO" id="GO:0000139">
    <property type="term" value="C:Golgi membrane"/>
    <property type="evidence" value="ECO:0007669"/>
    <property type="project" value="UniProtKB-SubCell"/>
</dbReference>
<reference evidence="14 15" key="1">
    <citation type="submission" date="2019-10" db="EMBL/GenBank/DDBJ databases">
        <title>Assembly and Annotation for the nematode Trichostrongylus colubriformis.</title>
        <authorList>
            <person name="Martin J."/>
        </authorList>
    </citation>
    <scope>NUCLEOTIDE SEQUENCE [LARGE SCALE GENOMIC DNA]</scope>
    <source>
        <strain evidence="14">G859</strain>
        <tissue evidence="14">Whole worm</tissue>
    </source>
</reference>
<feature type="transmembrane region" description="Helical" evidence="12">
    <location>
        <begin position="445"/>
        <end position="467"/>
    </location>
</feature>
<comment type="subcellular location">
    <subcellularLocation>
        <location evidence="2">Golgi apparatus membrane</location>
        <topology evidence="2">Single-pass type I membrane protein</topology>
    </subcellularLocation>
</comment>
<comment type="similarity">
    <text evidence="3">Belongs to the KISH family.</text>
</comment>
<feature type="compositionally biased region" description="Basic residues" evidence="11">
    <location>
        <begin position="542"/>
        <end position="558"/>
    </location>
</feature>
<dbReference type="SUPFAM" id="SSF46565">
    <property type="entry name" value="Chaperone J-domain"/>
    <property type="match status" value="1"/>
</dbReference>
<comment type="caution">
    <text evidence="14">The sequence shown here is derived from an EMBL/GenBank/DDBJ whole genome shotgun (WGS) entry which is preliminary data.</text>
</comment>
<feature type="compositionally biased region" description="Basic and acidic residues" evidence="11">
    <location>
        <begin position="215"/>
        <end position="229"/>
    </location>
</feature>
<feature type="compositionally biased region" description="Basic and acidic residues" evidence="11">
    <location>
        <begin position="1"/>
        <end position="18"/>
    </location>
</feature>
<evidence type="ECO:0000256" key="6">
    <source>
        <dbReference type="ARBA" id="ARBA00022729"/>
    </source>
</evidence>
<evidence type="ECO:0000313" key="14">
    <source>
        <dbReference type="EMBL" id="KAK5982890.1"/>
    </source>
</evidence>
<dbReference type="Pfam" id="PF09495">
    <property type="entry name" value="DUF2462"/>
    <property type="match status" value="1"/>
</dbReference>
<protein>
    <recommendedName>
        <fullName evidence="4">Protein kish-B</fullName>
    </recommendedName>
    <alternativeName>
        <fullName evidence="10">Transmembrane protein 167B</fullName>
    </alternativeName>
</protein>
<evidence type="ECO:0000256" key="5">
    <source>
        <dbReference type="ARBA" id="ARBA00022692"/>
    </source>
</evidence>
<evidence type="ECO:0000256" key="9">
    <source>
        <dbReference type="ARBA" id="ARBA00023136"/>
    </source>
</evidence>
<evidence type="ECO:0000256" key="10">
    <source>
        <dbReference type="ARBA" id="ARBA00032458"/>
    </source>
</evidence>
<dbReference type="PANTHER" id="PTHR46815">
    <property type="entry name" value="PROTEIN KISH-B"/>
    <property type="match status" value="1"/>
</dbReference>
<evidence type="ECO:0000256" key="12">
    <source>
        <dbReference type="SAM" id="Phobius"/>
    </source>
</evidence>
<comment type="function">
    <text evidence="1">Involved in the early part of the secretory pathway.</text>
</comment>